<evidence type="ECO:0000256" key="1">
    <source>
        <dbReference type="SAM" id="Phobius"/>
    </source>
</evidence>
<name>A0A7Y0Y3U0_9ACTO</name>
<feature type="transmembrane region" description="Helical" evidence="1">
    <location>
        <begin position="36"/>
        <end position="55"/>
    </location>
</feature>
<proteinExistence type="predicted"/>
<evidence type="ECO:0000313" key="2">
    <source>
        <dbReference type="EMBL" id="NMW64728.1"/>
    </source>
</evidence>
<dbReference type="EMBL" id="JABCUR010000003">
    <property type="protein sequence ID" value="NMW64728.1"/>
    <property type="molecule type" value="Genomic_DNA"/>
</dbReference>
<dbReference type="Proteomes" id="UP000578252">
    <property type="component" value="Unassembled WGS sequence"/>
</dbReference>
<dbReference type="RefSeq" id="WP_169771735.1">
    <property type="nucleotide sequence ID" value="NZ_JABCUR010000003.1"/>
</dbReference>
<sequence>MLKELYDKAALHVLMFGMALAPAVEIDEKFHVEYATIFYSCHTFFITIIIALVIYNHNSLGISLSRCVRDLVILVGVYGMAASSPKLAIYSLPVLGILTSLCFYYERKRSKASDFNPS</sequence>
<feature type="transmembrane region" description="Helical" evidence="1">
    <location>
        <begin position="87"/>
        <end position="105"/>
    </location>
</feature>
<gene>
    <name evidence="2" type="ORF">HHJ78_04090</name>
</gene>
<keyword evidence="1" id="KW-0812">Transmembrane</keyword>
<protein>
    <submittedName>
        <fullName evidence="2">Uncharacterized protein</fullName>
    </submittedName>
</protein>
<dbReference type="AlphaFoldDB" id="A0A7Y0Y3U0"/>
<organism evidence="2 3">
    <name type="scientific">Mobiluncus mulieris</name>
    <dbReference type="NCBI Taxonomy" id="2052"/>
    <lineage>
        <taxon>Bacteria</taxon>
        <taxon>Bacillati</taxon>
        <taxon>Actinomycetota</taxon>
        <taxon>Actinomycetes</taxon>
        <taxon>Actinomycetales</taxon>
        <taxon>Actinomycetaceae</taxon>
        <taxon>Mobiluncus</taxon>
    </lineage>
</organism>
<reference evidence="2 3" key="1">
    <citation type="submission" date="2020-04" db="EMBL/GenBank/DDBJ databases">
        <title>Antimicrobial susceptibility and clonality of vaginal-derived multi-drug resistant Mobiluncus isolates in China.</title>
        <authorList>
            <person name="Zhang X."/>
        </authorList>
    </citation>
    <scope>NUCLEOTIDE SEQUENCE [LARGE SCALE GENOMIC DNA]</scope>
    <source>
        <strain evidence="2 3">13</strain>
    </source>
</reference>
<accession>A0A7Y0Y3U0</accession>
<evidence type="ECO:0000313" key="3">
    <source>
        <dbReference type="Proteomes" id="UP000578252"/>
    </source>
</evidence>
<keyword evidence="1" id="KW-0472">Membrane</keyword>
<comment type="caution">
    <text evidence="2">The sequence shown here is derived from an EMBL/GenBank/DDBJ whole genome shotgun (WGS) entry which is preliminary data.</text>
</comment>
<keyword evidence="1" id="KW-1133">Transmembrane helix</keyword>